<dbReference type="EMBL" id="CABDUW010001459">
    <property type="protein sequence ID" value="VTJ81753.1"/>
    <property type="molecule type" value="Genomic_DNA"/>
</dbReference>
<proteinExistence type="predicted"/>
<dbReference type="AlphaFoldDB" id="A0A5E4CIS8"/>
<evidence type="ECO:0000313" key="1">
    <source>
        <dbReference type="EMBL" id="VTJ81753.1"/>
    </source>
</evidence>
<organism evidence="1 2">
    <name type="scientific">Marmota monax</name>
    <name type="common">Woodchuck</name>
    <dbReference type="NCBI Taxonomy" id="9995"/>
    <lineage>
        <taxon>Eukaryota</taxon>
        <taxon>Metazoa</taxon>
        <taxon>Chordata</taxon>
        <taxon>Craniata</taxon>
        <taxon>Vertebrata</taxon>
        <taxon>Euteleostomi</taxon>
        <taxon>Mammalia</taxon>
        <taxon>Eutheria</taxon>
        <taxon>Euarchontoglires</taxon>
        <taxon>Glires</taxon>
        <taxon>Rodentia</taxon>
        <taxon>Sciuromorpha</taxon>
        <taxon>Sciuridae</taxon>
        <taxon>Xerinae</taxon>
        <taxon>Marmotini</taxon>
        <taxon>Marmota</taxon>
    </lineage>
</organism>
<dbReference type="Proteomes" id="UP000335636">
    <property type="component" value="Unassembled WGS sequence"/>
</dbReference>
<keyword evidence="2" id="KW-1185">Reference proteome</keyword>
<gene>
    <name evidence="1" type="ORF">MONAX_5E045571</name>
</gene>
<sequence>MAEVMTLVSFPMTWLTFISNSLWTQEVDLNKIPGLATETIHSPRNSPLVPISLVPGFSHLLQGISEALKLRLKGVQNFIETDKEGNGILRRRDIKNALYGFDIPLTPREFEKLWQRKGRGVSGPVSVSLILIYHGKSCGQASLQDWEEPEYPNQHGWTHRSAGPGSREFKPILSPFSEVSPVRRLPPAPRPELQAVLPLVFLRDVPVSHIRSGRRCTKQFLSWFSSHLLTVDAECG</sequence>
<evidence type="ECO:0008006" key="3">
    <source>
        <dbReference type="Google" id="ProtNLM"/>
    </source>
</evidence>
<comment type="caution">
    <text evidence="1">The sequence shown here is derived from an EMBL/GenBank/DDBJ whole genome shotgun (WGS) entry which is preliminary data.</text>
</comment>
<reference evidence="1" key="1">
    <citation type="submission" date="2019-04" db="EMBL/GenBank/DDBJ databases">
        <authorList>
            <person name="Alioto T."/>
            <person name="Alioto T."/>
        </authorList>
    </citation>
    <scope>NUCLEOTIDE SEQUENCE [LARGE SCALE GENOMIC DNA]</scope>
</reference>
<accession>A0A5E4CIS8</accession>
<protein>
    <recommendedName>
        <fullName evidence="3">EF-hand domain-containing protein</fullName>
    </recommendedName>
</protein>
<name>A0A5E4CIS8_MARMO</name>
<evidence type="ECO:0000313" key="2">
    <source>
        <dbReference type="Proteomes" id="UP000335636"/>
    </source>
</evidence>